<name>A0A1G7H7S1_9RHOB</name>
<dbReference type="SUPFAM" id="SSF56563">
    <property type="entry name" value="Major capsid protein gp5"/>
    <property type="match status" value="1"/>
</dbReference>
<dbReference type="STRING" id="591205.SAMN05421538_11811"/>
<feature type="domain" description="Phage capsid-like C-terminal" evidence="2">
    <location>
        <begin position="145"/>
        <end position="411"/>
    </location>
</feature>
<proteinExistence type="predicted"/>
<dbReference type="NCBIfam" id="TIGR01554">
    <property type="entry name" value="major_cap_HK97"/>
    <property type="match status" value="1"/>
</dbReference>
<dbReference type="Pfam" id="PF05065">
    <property type="entry name" value="Phage_capsid"/>
    <property type="match status" value="1"/>
</dbReference>
<accession>A0A1G7H7S1</accession>
<evidence type="ECO:0000313" key="3">
    <source>
        <dbReference type="EMBL" id="SDE96373.1"/>
    </source>
</evidence>
<reference evidence="3 4" key="1">
    <citation type="submission" date="2016-10" db="EMBL/GenBank/DDBJ databases">
        <authorList>
            <person name="de Groot N.N."/>
        </authorList>
    </citation>
    <scope>NUCLEOTIDE SEQUENCE [LARGE SCALE GENOMIC DNA]</scope>
    <source>
        <strain evidence="3 4">DSM 22220</strain>
    </source>
</reference>
<sequence length="418" mass="44649">MLASKRLELRRSEIRQNLAELANIETPSEDEVRKMGELDAEYRAKEVQYRAALVSEDEGRREAGAEMETRDGKEYQDLVSRFEVRQVLLNMDTGQALEGATAEVVQEMRSKGRFTGTPIPMEALEVRAGETVSSGTPNPMNTRPIVDRLFANSVATRMGVNVINIGVGETEWPLVTNGATAGWAASENANVPGPSALTTTDKALKPDHTLGGHVRVTRKALAQSGAGLEQAIRRDLGNVMRVELDRAVFQGSGADGEPLGIIAGQSTYGIGTTAIDAAASYAAFRDVLTTFINANAIEGPSGVKLMIRPELWAALDDAFITGTSDTEWDRLTRRFGAGNIVLATNALAAPSGSPEESDALLTCNAGIAPAFLGVWGGIDLIRDIYSGAQSGELRITALQTVDMQVPRATGLHLLTGLQ</sequence>
<organism evidence="3 4">
    <name type="scientific">Paracoccus isoporae</name>
    <dbReference type="NCBI Taxonomy" id="591205"/>
    <lineage>
        <taxon>Bacteria</taxon>
        <taxon>Pseudomonadati</taxon>
        <taxon>Pseudomonadota</taxon>
        <taxon>Alphaproteobacteria</taxon>
        <taxon>Rhodobacterales</taxon>
        <taxon>Paracoccaceae</taxon>
        <taxon>Paracoccus</taxon>
    </lineage>
</organism>
<dbReference type="RefSeq" id="WP_090525660.1">
    <property type="nucleotide sequence ID" value="NZ_FNAH01000018.1"/>
</dbReference>
<comment type="subcellular location">
    <subcellularLocation>
        <location evidence="1">Virion</location>
    </subcellularLocation>
</comment>
<protein>
    <submittedName>
        <fullName evidence="3">Phage major capsid protein, HK97 family</fullName>
    </submittedName>
</protein>
<gene>
    <name evidence="3" type="ORF">SAMN05421538_11811</name>
</gene>
<dbReference type="AlphaFoldDB" id="A0A1G7H7S1"/>
<dbReference type="InterPro" id="IPR024455">
    <property type="entry name" value="Phage_capsid"/>
</dbReference>
<dbReference type="Proteomes" id="UP000199344">
    <property type="component" value="Unassembled WGS sequence"/>
</dbReference>
<dbReference type="Gene3D" id="3.30.2400.10">
    <property type="entry name" value="Major capsid protein gp5"/>
    <property type="match status" value="1"/>
</dbReference>
<evidence type="ECO:0000259" key="2">
    <source>
        <dbReference type="Pfam" id="PF05065"/>
    </source>
</evidence>
<dbReference type="InterPro" id="IPR054612">
    <property type="entry name" value="Phage_capsid-like_C"/>
</dbReference>
<keyword evidence="4" id="KW-1185">Reference proteome</keyword>
<evidence type="ECO:0000313" key="4">
    <source>
        <dbReference type="Proteomes" id="UP000199344"/>
    </source>
</evidence>
<dbReference type="EMBL" id="FNAH01000018">
    <property type="protein sequence ID" value="SDE96373.1"/>
    <property type="molecule type" value="Genomic_DNA"/>
</dbReference>
<evidence type="ECO:0000256" key="1">
    <source>
        <dbReference type="ARBA" id="ARBA00004328"/>
    </source>
</evidence>
<dbReference type="OrthoDB" id="7754466at2"/>